<dbReference type="EMBL" id="CADCXV010001116">
    <property type="protein sequence ID" value="CAB0041489.1"/>
    <property type="molecule type" value="Genomic_DNA"/>
</dbReference>
<gene>
    <name evidence="3" type="ORF">TBRA_LOCUS13157</name>
</gene>
<evidence type="ECO:0000256" key="1">
    <source>
        <dbReference type="SAM" id="MobiDB-lite"/>
    </source>
</evidence>
<organism evidence="3 4">
    <name type="scientific">Trichogramma brassicae</name>
    <dbReference type="NCBI Taxonomy" id="86971"/>
    <lineage>
        <taxon>Eukaryota</taxon>
        <taxon>Metazoa</taxon>
        <taxon>Ecdysozoa</taxon>
        <taxon>Arthropoda</taxon>
        <taxon>Hexapoda</taxon>
        <taxon>Insecta</taxon>
        <taxon>Pterygota</taxon>
        <taxon>Neoptera</taxon>
        <taxon>Endopterygota</taxon>
        <taxon>Hymenoptera</taxon>
        <taxon>Apocrita</taxon>
        <taxon>Proctotrupomorpha</taxon>
        <taxon>Chalcidoidea</taxon>
        <taxon>Trichogrammatidae</taxon>
        <taxon>Trichogramma</taxon>
    </lineage>
</organism>
<feature type="transmembrane region" description="Helical" evidence="2">
    <location>
        <begin position="217"/>
        <end position="236"/>
    </location>
</feature>
<evidence type="ECO:0000313" key="3">
    <source>
        <dbReference type="EMBL" id="CAB0041489.1"/>
    </source>
</evidence>
<protein>
    <submittedName>
        <fullName evidence="3">Uncharacterized protein</fullName>
    </submittedName>
</protein>
<dbReference type="Proteomes" id="UP000479190">
    <property type="component" value="Unassembled WGS sequence"/>
</dbReference>
<keyword evidence="2" id="KW-1133">Transmembrane helix</keyword>
<name>A0A6H5IZS5_9HYME</name>
<proteinExistence type="predicted"/>
<keyword evidence="2" id="KW-0812">Transmembrane</keyword>
<keyword evidence="2" id="KW-0472">Membrane</keyword>
<reference evidence="3 4" key="1">
    <citation type="submission" date="2020-02" db="EMBL/GenBank/DDBJ databases">
        <authorList>
            <person name="Ferguson B K."/>
        </authorList>
    </citation>
    <scope>NUCLEOTIDE SEQUENCE [LARGE SCALE GENOMIC DNA]</scope>
</reference>
<sequence>MCAREQMQRISTRERSSSSSSSGRSRERVSLCVLSSLLCALGAPGWLVPMKSSLASSYIDESLAGRADELRDATGGLRTAIYVYSTTVLSRLTQDLCCFVFKIYYVSNIVYGGAAAHHLCDDPGHRRPNEIIFGASSGPQWCDIARIHDVLLHSHNIYDKRTRRPCISSSYSDTTARGLPDEVDRLLRCAAWPLVRSTDCMTPSYKSAVREARGEPIVYTSSLLLLIIVMIIINIYKKEIIVRSAFKGSSLARVTVDVSRPTCCALRYVARTHTHTHTYLREIHNI</sequence>
<keyword evidence="4" id="KW-1185">Reference proteome</keyword>
<evidence type="ECO:0000313" key="4">
    <source>
        <dbReference type="Proteomes" id="UP000479190"/>
    </source>
</evidence>
<feature type="region of interest" description="Disordered" evidence="1">
    <location>
        <begin position="1"/>
        <end position="23"/>
    </location>
</feature>
<evidence type="ECO:0000256" key="2">
    <source>
        <dbReference type="SAM" id="Phobius"/>
    </source>
</evidence>
<dbReference type="AlphaFoldDB" id="A0A6H5IZS5"/>
<accession>A0A6H5IZS5</accession>